<feature type="compositionally biased region" description="Polar residues" evidence="1">
    <location>
        <begin position="51"/>
        <end position="66"/>
    </location>
</feature>
<dbReference type="AlphaFoldDB" id="A0AAD1WBE9"/>
<feature type="region of interest" description="Disordered" evidence="1">
    <location>
        <begin position="35"/>
        <end position="123"/>
    </location>
</feature>
<feature type="compositionally biased region" description="Polar residues" evidence="1">
    <location>
        <begin position="94"/>
        <end position="105"/>
    </location>
</feature>
<protein>
    <submittedName>
        <fullName evidence="2">Uncharacterized protein</fullName>
    </submittedName>
</protein>
<dbReference type="EMBL" id="OW240916">
    <property type="protein sequence ID" value="CAH2296373.1"/>
    <property type="molecule type" value="Genomic_DNA"/>
</dbReference>
<organism evidence="2 3">
    <name type="scientific">Pelobates cultripes</name>
    <name type="common">Western spadefoot toad</name>
    <dbReference type="NCBI Taxonomy" id="61616"/>
    <lineage>
        <taxon>Eukaryota</taxon>
        <taxon>Metazoa</taxon>
        <taxon>Chordata</taxon>
        <taxon>Craniata</taxon>
        <taxon>Vertebrata</taxon>
        <taxon>Euteleostomi</taxon>
        <taxon>Amphibia</taxon>
        <taxon>Batrachia</taxon>
        <taxon>Anura</taxon>
        <taxon>Pelobatoidea</taxon>
        <taxon>Pelobatidae</taxon>
        <taxon>Pelobates</taxon>
    </lineage>
</organism>
<gene>
    <name evidence="2" type="ORF">PECUL_23A020871</name>
</gene>
<evidence type="ECO:0000313" key="3">
    <source>
        <dbReference type="Proteomes" id="UP001295444"/>
    </source>
</evidence>
<name>A0AAD1WBE9_PELCU</name>
<keyword evidence="3" id="KW-1185">Reference proteome</keyword>
<accession>A0AAD1WBE9</accession>
<evidence type="ECO:0000313" key="2">
    <source>
        <dbReference type="EMBL" id="CAH2296373.1"/>
    </source>
</evidence>
<feature type="compositionally biased region" description="Basic and acidic residues" evidence="1">
    <location>
        <begin position="114"/>
        <end position="123"/>
    </location>
</feature>
<dbReference type="Proteomes" id="UP001295444">
    <property type="component" value="Chromosome 05"/>
</dbReference>
<proteinExistence type="predicted"/>
<reference evidence="2" key="1">
    <citation type="submission" date="2022-03" db="EMBL/GenBank/DDBJ databases">
        <authorList>
            <person name="Alioto T."/>
            <person name="Alioto T."/>
            <person name="Gomez Garrido J."/>
        </authorList>
    </citation>
    <scope>NUCLEOTIDE SEQUENCE</scope>
</reference>
<feature type="compositionally biased region" description="Basic and acidic residues" evidence="1">
    <location>
        <begin position="67"/>
        <end position="78"/>
    </location>
</feature>
<sequence length="123" mass="13920">MAEARCSSSSEHSEVELRMDKAFQIFWEKLEALMFPTTPEKAPGTRPRTRPSVSQRKPAQTAQAPSRQEKRNQWDTIKKRATRDPSGGNRRKATATSNRQVTMRTHISPPGHQPDTEGQHQVA</sequence>
<evidence type="ECO:0000256" key="1">
    <source>
        <dbReference type="SAM" id="MobiDB-lite"/>
    </source>
</evidence>